<protein>
    <submittedName>
        <fullName evidence="2">Uncharacterized protein</fullName>
    </submittedName>
</protein>
<dbReference type="AlphaFoldDB" id="A0A6H5H9K1"/>
<feature type="region of interest" description="Disordered" evidence="1">
    <location>
        <begin position="1"/>
        <end position="111"/>
    </location>
</feature>
<accession>A0A6H5H9K1</accession>
<evidence type="ECO:0000256" key="1">
    <source>
        <dbReference type="SAM" id="MobiDB-lite"/>
    </source>
</evidence>
<keyword evidence="3" id="KW-1185">Reference proteome</keyword>
<evidence type="ECO:0000313" key="2">
    <source>
        <dbReference type="EMBL" id="CAB0013288.1"/>
    </source>
</evidence>
<proteinExistence type="predicted"/>
<dbReference type="EMBL" id="CADCXU010026453">
    <property type="protein sequence ID" value="CAB0013288.1"/>
    <property type="molecule type" value="Genomic_DNA"/>
</dbReference>
<organism evidence="2 3">
    <name type="scientific">Nesidiocoris tenuis</name>
    <dbReference type="NCBI Taxonomy" id="355587"/>
    <lineage>
        <taxon>Eukaryota</taxon>
        <taxon>Metazoa</taxon>
        <taxon>Ecdysozoa</taxon>
        <taxon>Arthropoda</taxon>
        <taxon>Hexapoda</taxon>
        <taxon>Insecta</taxon>
        <taxon>Pterygota</taxon>
        <taxon>Neoptera</taxon>
        <taxon>Paraneoptera</taxon>
        <taxon>Hemiptera</taxon>
        <taxon>Heteroptera</taxon>
        <taxon>Panheteroptera</taxon>
        <taxon>Cimicomorpha</taxon>
        <taxon>Miridae</taxon>
        <taxon>Dicyphina</taxon>
        <taxon>Nesidiocoris</taxon>
    </lineage>
</organism>
<feature type="compositionally biased region" description="Basic and acidic residues" evidence="1">
    <location>
        <begin position="26"/>
        <end position="50"/>
    </location>
</feature>
<feature type="compositionally biased region" description="Basic residues" evidence="1">
    <location>
        <begin position="90"/>
        <end position="105"/>
    </location>
</feature>
<reference evidence="2 3" key="1">
    <citation type="submission" date="2020-02" db="EMBL/GenBank/DDBJ databases">
        <authorList>
            <person name="Ferguson B K."/>
        </authorList>
    </citation>
    <scope>NUCLEOTIDE SEQUENCE [LARGE SCALE GENOMIC DNA]</scope>
</reference>
<gene>
    <name evidence="2" type="ORF">NTEN_LOCUS17899</name>
</gene>
<dbReference type="Proteomes" id="UP000479000">
    <property type="component" value="Unassembled WGS sequence"/>
</dbReference>
<sequence>MASSSEGSATKNEDKSKTSFRGPEGGPKKYDLDKLKKLQIHLEVRKRLPENDASTSSFDPGLITPVRRPGLALNAKPRTAKSSDREEHRKPKKSRRSRSRSRTRPRSSWSI</sequence>
<evidence type="ECO:0000313" key="3">
    <source>
        <dbReference type="Proteomes" id="UP000479000"/>
    </source>
</evidence>
<name>A0A6H5H9K1_9HEMI</name>
<feature type="compositionally biased region" description="Polar residues" evidence="1">
    <location>
        <begin position="1"/>
        <end position="10"/>
    </location>
</feature>